<evidence type="ECO:0000313" key="5">
    <source>
        <dbReference type="Proteomes" id="UP000431269"/>
    </source>
</evidence>
<dbReference type="Pfam" id="PF00296">
    <property type="entry name" value="Bac_luciferase"/>
    <property type="match status" value="1"/>
</dbReference>
<dbReference type="InterPro" id="IPR036661">
    <property type="entry name" value="Luciferase-like_sf"/>
</dbReference>
<proteinExistence type="predicted"/>
<dbReference type="SUPFAM" id="SSF51679">
    <property type="entry name" value="Bacterial luciferase-like"/>
    <property type="match status" value="1"/>
</dbReference>
<keyword evidence="1" id="KW-0560">Oxidoreductase</keyword>
<protein>
    <submittedName>
        <fullName evidence="4">Alkanesulfonate monooxygenase</fullName>
    </submittedName>
</protein>
<dbReference type="Gene3D" id="3.20.20.30">
    <property type="entry name" value="Luciferase-like domain"/>
    <property type="match status" value="1"/>
</dbReference>
<sequence length="390" mass="43556">MRFWHFNEQSLHTAWAEIDGPTKVTVPNTYCDPTVAHEFYNRYLDEWMIADDLGFDIMVNEHHASANCMSISCTLTLAILARQTKKARLLALGIPIANRPDPYRVAEEIAMIDVISGGRLEVGLVKASPFELVLSNQSPARLMDRYWEGHDLIVKALTHVGAPFSWEGEFFQYRNVNLWPRPLQQPLPPMWMTCSSEKNARIAARLGYVCATFFNGPKTKALFDSYKDEYLKTHGKPAAADRLGYLALSVCGHNEAQVQERYAKVKTYLDAQPRTPKGWINPPGYESVELNAGALKSGKKGRINFGLPENPTVQEMAEGGIFFAGTPDEIFHQYKNFYDKVGGYGQVLMLGQAGYLTHEETVDSMTLFAKEVAPRLREATAKGAPATVAA</sequence>
<accession>A0A6I6MH40</accession>
<dbReference type="PANTHER" id="PTHR30137:SF8">
    <property type="entry name" value="BLR5498 PROTEIN"/>
    <property type="match status" value="1"/>
</dbReference>
<reference evidence="5" key="1">
    <citation type="submission" date="2019-12" db="EMBL/GenBank/DDBJ databases">
        <title>Complete genome of Terracaulis silvestris 0127_4.</title>
        <authorList>
            <person name="Vieira S."/>
            <person name="Riedel T."/>
            <person name="Sproer C."/>
            <person name="Pascual J."/>
            <person name="Boedeker C."/>
            <person name="Overmann J."/>
        </authorList>
    </citation>
    <scope>NUCLEOTIDE SEQUENCE [LARGE SCALE GENOMIC DNA]</scope>
    <source>
        <strain evidence="5">0127_4</strain>
    </source>
</reference>
<gene>
    <name evidence="4" type="ORF">DSM104635_00481</name>
</gene>
<evidence type="ECO:0000313" key="4">
    <source>
        <dbReference type="EMBL" id="QGZ93669.1"/>
    </source>
</evidence>
<name>A0A6I6MH40_9CAUL</name>
<organism evidence="4 5">
    <name type="scientific">Terricaulis silvestris</name>
    <dbReference type="NCBI Taxonomy" id="2686094"/>
    <lineage>
        <taxon>Bacteria</taxon>
        <taxon>Pseudomonadati</taxon>
        <taxon>Pseudomonadota</taxon>
        <taxon>Alphaproteobacteria</taxon>
        <taxon>Caulobacterales</taxon>
        <taxon>Caulobacteraceae</taxon>
        <taxon>Terricaulis</taxon>
    </lineage>
</organism>
<feature type="domain" description="Luciferase-like" evidence="3">
    <location>
        <begin position="49"/>
        <end position="339"/>
    </location>
</feature>
<dbReference type="EMBL" id="CP047045">
    <property type="protein sequence ID" value="QGZ93669.1"/>
    <property type="molecule type" value="Genomic_DNA"/>
</dbReference>
<dbReference type="PANTHER" id="PTHR30137">
    <property type="entry name" value="LUCIFERASE-LIKE MONOOXYGENASE"/>
    <property type="match status" value="1"/>
</dbReference>
<dbReference type="RefSeq" id="WP_158764668.1">
    <property type="nucleotide sequence ID" value="NZ_CP047045.1"/>
</dbReference>
<dbReference type="Proteomes" id="UP000431269">
    <property type="component" value="Chromosome"/>
</dbReference>
<keyword evidence="5" id="KW-1185">Reference proteome</keyword>
<dbReference type="GO" id="GO:0005829">
    <property type="term" value="C:cytosol"/>
    <property type="evidence" value="ECO:0007669"/>
    <property type="project" value="TreeGrafter"/>
</dbReference>
<dbReference type="AlphaFoldDB" id="A0A6I6MH40"/>
<dbReference type="InterPro" id="IPR050766">
    <property type="entry name" value="Bact_Lucif_Oxidored"/>
</dbReference>
<dbReference type="InterPro" id="IPR011251">
    <property type="entry name" value="Luciferase-like_dom"/>
</dbReference>
<evidence type="ECO:0000256" key="1">
    <source>
        <dbReference type="ARBA" id="ARBA00023002"/>
    </source>
</evidence>
<dbReference type="GO" id="GO:0004497">
    <property type="term" value="F:monooxygenase activity"/>
    <property type="evidence" value="ECO:0007669"/>
    <property type="project" value="UniProtKB-KW"/>
</dbReference>
<keyword evidence="2 4" id="KW-0503">Monooxygenase</keyword>
<evidence type="ECO:0000256" key="2">
    <source>
        <dbReference type="ARBA" id="ARBA00023033"/>
    </source>
</evidence>
<dbReference type="GO" id="GO:0016705">
    <property type="term" value="F:oxidoreductase activity, acting on paired donors, with incorporation or reduction of molecular oxygen"/>
    <property type="evidence" value="ECO:0007669"/>
    <property type="project" value="InterPro"/>
</dbReference>
<evidence type="ECO:0000259" key="3">
    <source>
        <dbReference type="Pfam" id="PF00296"/>
    </source>
</evidence>
<dbReference type="KEGG" id="tsv:DSM104635_00481"/>